<sequence length="477" mass="53758">MREKVEKYVLKATKALRPQVLPSAFQQLNAETKEVMERTAEHVANKGYFNAIIAVVLCVNTVVIGIETDYSRGRALEDRLPFFVLETLFTAIFIAEVLVRMHHLGWEYAIDPWNIFDYSLVVFSWTDMLVSVTEVESGGLRLAASLRLFRLLRVVRSIRGVKLLSGLWLVIQGLLDSYKTVLWIAFAMAIFIFCFGAALCVLGGQDRFAFEYWYLGHMYLGSVLRAMFTSLQVATFDDWADSIARPLFQVAPTAGPVLFLLIFVVSFGTLNILVAVMVERISVITADNRLRAEQSRKHMEAILLESVVEELHANDRDGSGDLSLKEFKKMIRIPSLIKKLGLLGIGIEEAESLFEIMDVNHSGCVTPEEFIAGLQKVKGAAKGQDMVQLICYAQRQVVRATQFVNRIRFLNVQVDGVQERLNVAGKALQVEGLEQIQTASRNDVVWGEAAQRQLVLHHLDVTRQNTYPVVDELERDN</sequence>
<feature type="domain" description="EF-hand" evidence="15">
    <location>
        <begin position="345"/>
        <end position="380"/>
    </location>
</feature>
<dbReference type="InterPro" id="IPR050599">
    <property type="entry name" value="VDCC_alpha-1_subunit"/>
</dbReference>
<dbReference type="PROSITE" id="PS50222">
    <property type="entry name" value="EF_HAND_2"/>
    <property type="match status" value="1"/>
</dbReference>
<feature type="transmembrane region" description="Helical" evidence="14">
    <location>
        <begin position="254"/>
        <end position="278"/>
    </location>
</feature>
<dbReference type="EMBL" id="CAJNDS010002842">
    <property type="protein sequence ID" value="CAE7615776.1"/>
    <property type="molecule type" value="Genomic_DNA"/>
</dbReference>
<comment type="subcellular location">
    <subcellularLocation>
        <location evidence="1">Membrane</location>
        <topology evidence="1">Multi-pass membrane protein</topology>
    </subcellularLocation>
</comment>
<evidence type="ECO:0000256" key="11">
    <source>
        <dbReference type="ARBA" id="ARBA00023136"/>
    </source>
</evidence>
<keyword evidence="17" id="KW-1185">Reference proteome</keyword>
<evidence type="ECO:0000256" key="6">
    <source>
        <dbReference type="ARBA" id="ARBA00022692"/>
    </source>
</evidence>
<dbReference type="GO" id="GO:0098703">
    <property type="term" value="P:calcium ion import across plasma membrane"/>
    <property type="evidence" value="ECO:0007669"/>
    <property type="project" value="TreeGrafter"/>
</dbReference>
<evidence type="ECO:0000256" key="13">
    <source>
        <dbReference type="ARBA" id="ARBA00023303"/>
    </source>
</evidence>
<dbReference type="Pfam" id="PF00520">
    <property type="entry name" value="Ion_trans"/>
    <property type="match status" value="1"/>
</dbReference>
<dbReference type="SUPFAM" id="SSF81324">
    <property type="entry name" value="Voltage-gated potassium channels"/>
    <property type="match status" value="1"/>
</dbReference>
<evidence type="ECO:0000256" key="5">
    <source>
        <dbReference type="ARBA" id="ARBA00022673"/>
    </source>
</evidence>
<dbReference type="InterPro" id="IPR002048">
    <property type="entry name" value="EF_hand_dom"/>
</dbReference>
<keyword evidence="7" id="KW-0106">Calcium</keyword>
<dbReference type="SMART" id="SM00054">
    <property type="entry name" value="EFh"/>
    <property type="match status" value="2"/>
</dbReference>
<dbReference type="GO" id="GO:0005891">
    <property type="term" value="C:voltage-gated calcium channel complex"/>
    <property type="evidence" value="ECO:0007669"/>
    <property type="project" value="TreeGrafter"/>
</dbReference>
<accession>A0A812VET5</accession>
<feature type="transmembrane region" description="Helical" evidence="14">
    <location>
        <begin position="157"/>
        <end position="175"/>
    </location>
</feature>
<feature type="transmembrane region" description="Helical" evidence="14">
    <location>
        <begin position="214"/>
        <end position="234"/>
    </location>
</feature>
<keyword evidence="5" id="KW-0107">Calcium channel</keyword>
<evidence type="ECO:0000256" key="14">
    <source>
        <dbReference type="SAM" id="Phobius"/>
    </source>
</evidence>
<keyword evidence="13" id="KW-0407">Ion channel</keyword>
<evidence type="ECO:0000313" key="17">
    <source>
        <dbReference type="Proteomes" id="UP000604046"/>
    </source>
</evidence>
<comment type="caution">
    <text evidence="16">The sequence shown here is derived from an EMBL/GenBank/DDBJ whole genome shotgun (WGS) entry which is preliminary data.</text>
</comment>
<dbReference type="Gene3D" id="1.10.287.70">
    <property type="match status" value="1"/>
</dbReference>
<evidence type="ECO:0000256" key="8">
    <source>
        <dbReference type="ARBA" id="ARBA00022882"/>
    </source>
</evidence>
<evidence type="ECO:0000256" key="4">
    <source>
        <dbReference type="ARBA" id="ARBA00022568"/>
    </source>
</evidence>
<evidence type="ECO:0000256" key="12">
    <source>
        <dbReference type="ARBA" id="ARBA00023180"/>
    </source>
</evidence>
<keyword evidence="6 14" id="KW-0812">Transmembrane</keyword>
<dbReference type="GO" id="GO:0005509">
    <property type="term" value="F:calcium ion binding"/>
    <property type="evidence" value="ECO:0007669"/>
    <property type="project" value="InterPro"/>
</dbReference>
<feature type="transmembrane region" description="Helical" evidence="14">
    <location>
        <begin position="181"/>
        <end position="202"/>
    </location>
</feature>
<keyword evidence="11 14" id="KW-0472">Membrane</keyword>
<dbReference type="InterPro" id="IPR027359">
    <property type="entry name" value="Volt_channel_dom_sf"/>
</dbReference>
<dbReference type="Proteomes" id="UP000604046">
    <property type="component" value="Unassembled WGS sequence"/>
</dbReference>
<feature type="transmembrane region" description="Helical" evidence="14">
    <location>
        <begin position="48"/>
        <end position="68"/>
    </location>
</feature>
<reference evidence="16" key="1">
    <citation type="submission" date="2021-02" db="EMBL/GenBank/DDBJ databases">
        <authorList>
            <person name="Dougan E. K."/>
            <person name="Rhodes N."/>
            <person name="Thang M."/>
            <person name="Chan C."/>
        </authorList>
    </citation>
    <scope>NUCLEOTIDE SEQUENCE</scope>
</reference>
<evidence type="ECO:0000256" key="2">
    <source>
        <dbReference type="ARBA" id="ARBA00022448"/>
    </source>
</evidence>
<dbReference type="OrthoDB" id="416585at2759"/>
<evidence type="ECO:0000313" key="16">
    <source>
        <dbReference type="EMBL" id="CAE7615776.1"/>
    </source>
</evidence>
<proteinExistence type="predicted"/>
<evidence type="ECO:0000256" key="1">
    <source>
        <dbReference type="ARBA" id="ARBA00004141"/>
    </source>
</evidence>
<evidence type="ECO:0000256" key="3">
    <source>
        <dbReference type="ARBA" id="ARBA00022553"/>
    </source>
</evidence>
<organism evidence="16 17">
    <name type="scientific">Symbiodinium natans</name>
    <dbReference type="NCBI Taxonomy" id="878477"/>
    <lineage>
        <taxon>Eukaryota</taxon>
        <taxon>Sar</taxon>
        <taxon>Alveolata</taxon>
        <taxon>Dinophyceae</taxon>
        <taxon>Suessiales</taxon>
        <taxon>Symbiodiniaceae</taxon>
        <taxon>Symbiodinium</taxon>
    </lineage>
</organism>
<dbReference type="SUPFAM" id="SSF47473">
    <property type="entry name" value="EF-hand"/>
    <property type="match status" value="1"/>
</dbReference>
<keyword evidence="3" id="KW-0597">Phosphoprotein</keyword>
<gene>
    <name evidence="16" type="primary">Catsper1</name>
    <name evidence="16" type="ORF">SNAT2548_LOCUS35004</name>
</gene>
<dbReference type="InterPro" id="IPR005821">
    <property type="entry name" value="Ion_trans_dom"/>
</dbReference>
<dbReference type="InterPro" id="IPR018247">
    <property type="entry name" value="EF_Hand_1_Ca_BS"/>
</dbReference>
<protein>
    <submittedName>
        <fullName evidence="16">Catsper1 protein</fullName>
    </submittedName>
</protein>
<dbReference type="PROSITE" id="PS00018">
    <property type="entry name" value="EF_HAND_1"/>
    <property type="match status" value="2"/>
</dbReference>
<dbReference type="InterPro" id="IPR011992">
    <property type="entry name" value="EF-hand-dom_pair"/>
</dbReference>
<dbReference type="Gene3D" id="1.20.120.350">
    <property type="entry name" value="Voltage-gated potassium channels. Chain C"/>
    <property type="match status" value="1"/>
</dbReference>
<dbReference type="GO" id="GO:0008331">
    <property type="term" value="F:high voltage-gated calcium channel activity"/>
    <property type="evidence" value="ECO:0007669"/>
    <property type="project" value="TreeGrafter"/>
</dbReference>
<dbReference type="PANTHER" id="PTHR45628:SF7">
    <property type="entry name" value="VOLTAGE-DEPENDENT CALCIUM CHANNEL TYPE A SUBUNIT ALPHA-1"/>
    <property type="match status" value="1"/>
</dbReference>
<evidence type="ECO:0000256" key="9">
    <source>
        <dbReference type="ARBA" id="ARBA00022989"/>
    </source>
</evidence>
<feature type="transmembrane region" description="Helical" evidence="14">
    <location>
        <begin position="80"/>
        <end position="99"/>
    </location>
</feature>
<evidence type="ECO:0000259" key="15">
    <source>
        <dbReference type="PROSITE" id="PS50222"/>
    </source>
</evidence>
<evidence type="ECO:0000256" key="10">
    <source>
        <dbReference type="ARBA" id="ARBA00023065"/>
    </source>
</evidence>
<dbReference type="Gene3D" id="1.10.238.10">
    <property type="entry name" value="EF-hand"/>
    <property type="match status" value="1"/>
</dbReference>
<evidence type="ECO:0000256" key="7">
    <source>
        <dbReference type="ARBA" id="ARBA00022837"/>
    </source>
</evidence>
<dbReference type="CDD" id="cd00051">
    <property type="entry name" value="EFh"/>
    <property type="match status" value="1"/>
</dbReference>
<dbReference type="Pfam" id="PF13202">
    <property type="entry name" value="EF-hand_5"/>
    <property type="match status" value="1"/>
</dbReference>
<keyword evidence="4" id="KW-0109">Calcium transport</keyword>
<keyword evidence="2" id="KW-0813">Transport</keyword>
<keyword evidence="10" id="KW-0406">Ion transport</keyword>
<keyword evidence="12" id="KW-0325">Glycoprotein</keyword>
<name>A0A812VET5_9DINO</name>
<keyword evidence="8" id="KW-0851">Voltage-gated channel</keyword>
<keyword evidence="9 14" id="KW-1133">Transmembrane helix</keyword>
<dbReference type="PANTHER" id="PTHR45628">
    <property type="entry name" value="VOLTAGE-DEPENDENT CALCIUM CHANNEL TYPE A SUBUNIT ALPHA-1"/>
    <property type="match status" value="1"/>
</dbReference>
<dbReference type="AlphaFoldDB" id="A0A812VET5"/>